<dbReference type="AlphaFoldDB" id="A0AAY4CX57"/>
<feature type="region of interest" description="Disordered" evidence="1">
    <location>
        <begin position="269"/>
        <end position="306"/>
    </location>
</feature>
<proteinExistence type="predicted"/>
<dbReference type="RefSeq" id="XP_028813994.1">
    <property type="nucleotide sequence ID" value="XM_028958161.1"/>
</dbReference>
<feature type="region of interest" description="Disordered" evidence="1">
    <location>
        <begin position="1"/>
        <end position="34"/>
    </location>
</feature>
<dbReference type="Proteomes" id="UP000694580">
    <property type="component" value="Chromosome 17"/>
</dbReference>
<evidence type="ECO:0000313" key="4">
    <source>
        <dbReference type="Proteomes" id="UP000694580"/>
    </source>
</evidence>
<dbReference type="GeneID" id="114766865"/>
<feature type="region of interest" description="Disordered" evidence="1">
    <location>
        <begin position="124"/>
        <end position="232"/>
    </location>
</feature>
<dbReference type="PANTHER" id="PTHR23247:SF2">
    <property type="entry name" value="COILED-COIL DOMAIN-CONTAINING PROTEIN 34"/>
    <property type="match status" value="1"/>
</dbReference>
<feature type="compositionally biased region" description="Low complexity" evidence="1">
    <location>
        <begin position="1"/>
        <end position="18"/>
    </location>
</feature>
<evidence type="ECO:0000256" key="1">
    <source>
        <dbReference type="SAM" id="MobiDB-lite"/>
    </source>
</evidence>
<feature type="compositionally biased region" description="Polar residues" evidence="1">
    <location>
        <begin position="60"/>
        <end position="71"/>
    </location>
</feature>
<reference evidence="3" key="3">
    <citation type="submission" date="2025-09" db="UniProtKB">
        <authorList>
            <consortium name="Ensembl"/>
        </authorList>
    </citation>
    <scope>IDENTIFICATION</scope>
</reference>
<protein>
    <recommendedName>
        <fullName evidence="2">Coiled-coil domain-containing protein</fullName>
    </recommendedName>
</protein>
<dbReference type="InterPro" id="IPR025259">
    <property type="entry name" value="CCDC34/181"/>
</dbReference>
<reference evidence="3" key="2">
    <citation type="submission" date="2025-08" db="UniProtKB">
        <authorList>
            <consortium name="Ensembl"/>
        </authorList>
    </citation>
    <scope>IDENTIFICATION</scope>
</reference>
<keyword evidence="4" id="KW-1185">Reference proteome</keyword>
<name>A0AAY4CX57_9TELE</name>
<dbReference type="GeneTree" id="ENSGT00730000111271"/>
<feature type="compositionally biased region" description="Basic and acidic residues" evidence="1">
    <location>
        <begin position="19"/>
        <end position="32"/>
    </location>
</feature>
<evidence type="ECO:0000259" key="2">
    <source>
        <dbReference type="Pfam" id="PF13904"/>
    </source>
</evidence>
<feature type="domain" description="Coiled-coil" evidence="2">
    <location>
        <begin position="101"/>
        <end position="273"/>
    </location>
</feature>
<dbReference type="InterPro" id="IPR045323">
    <property type="entry name" value="CCDC34"/>
</dbReference>
<organism evidence="3 4">
    <name type="scientific">Denticeps clupeoides</name>
    <name type="common">denticle herring</name>
    <dbReference type="NCBI Taxonomy" id="299321"/>
    <lineage>
        <taxon>Eukaryota</taxon>
        <taxon>Metazoa</taxon>
        <taxon>Chordata</taxon>
        <taxon>Craniata</taxon>
        <taxon>Vertebrata</taxon>
        <taxon>Euteleostomi</taxon>
        <taxon>Actinopterygii</taxon>
        <taxon>Neopterygii</taxon>
        <taxon>Teleostei</taxon>
        <taxon>Clupei</taxon>
        <taxon>Clupeiformes</taxon>
        <taxon>Denticipitoidei</taxon>
        <taxon>Denticipitidae</taxon>
        <taxon>Denticeps</taxon>
    </lineage>
</organism>
<evidence type="ECO:0000313" key="3">
    <source>
        <dbReference type="Ensembl" id="ENSDCDP00010037852.1"/>
    </source>
</evidence>
<feature type="region of interest" description="Disordered" evidence="1">
    <location>
        <begin position="59"/>
        <end position="93"/>
    </location>
</feature>
<dbReference type="PANTHER" id="PTHR23247">
    <property type="entry name" value="NY-REN-41 ANTIGEN L15 -RELATED"/>
    <property type="match status" value="1"/>
</dbReference>
<gene>
    <name evidence="3" type="primary">ccdc34</name>
</gene>
<sequence length="321" mass="37745">MSGFHPSLSKSLTSTPLKSSEDRRVYRSKSLDSDSTYSLLSPIYHDSFDCSDVEDHKVEQLQQRLDSSVALTDNAVPASPKRNEGHAPAQSSLDASMPLNLSAWEQWIVFKAKEERLRVQQKAKEEFKMKQEQKQEQKKQLQKKVFTESKVQEWLKMKSKQEKQERKRKEHKDQEKVELEEQKRKAAEQKAQEGYREWLQKKKQEDAERKQREKEEAATRETEEKERRKRAEEKFREWLQALSRNCPKRTSPGSPGYDILNYPEPSFYNPIPWKPIHVPQPEKTPGKSSTRKKQSGPPRYHSTPCVLFRPKDTLSFGCKRR</sequence>
<accession>A0AAY4CX57</accession>
<dbReference type="CTD" id="91057"/>
<dbReference type="Ensembl" id="ENSDCDT00010047443.1">
    <property type="protein sequence ID" value="ENSDCDP00010037852.1"/>
    <property type="gene ID" value="ENSDCDG00010024594.1"/>
</dbReference>
<dbReference type="Pfam" id="PF13904">
    <property type="entry name" value="CCDC34"/>
    <property type="match status" value="1"/>
</dbReference>
<reference evidence="3 4" key="1">
    <citation type="submission" date="2020-06" db="EMBL/GenBank/DDBJ databases">
        <authorList>
            <consortium name="Wellcome Sanger Institute Data Sharing"/>
        </authorList>
    </citation>
    <scope>NUCLEOTIDE SEQUENCE [LARGE SCALE GENOMIC DNA]</scope>
</reference>